<dbReference type="EMBL" id="JAEUBE010000183">
    <property type="protein sequence ID" value="KAH3667493.1"/>
    <property type="molecule type" value="Genomic_DNA"/>
</dbReference>
<reference evidence="2" key="2">
    <citation type="submission" date="2021-01" db="EMBL/GenBank/DDBJ databases">
        <authorList>
            <person name="Schikora-Tamarit M.A."/>
        </authorList>
    </citation>
    <scope>NUCLEOTIDE SEQUENCE</scope>
    <source>
        <strain evidence="2">CBS6075</strain>
    </source>
</reference>
<dbReference type="GO" id="GO:0006520">
    <property type="term" value="P:amino acid metabolic process"/>
    <property type="evidence" value="ECO:0007669"/>
    <property type="project" value="UniProtKB-ARBA"/>
</dbReference>
<dbReference type="SUPFAM" id="SSF55021">
    <property type="entry name" value="ACT-like"/>
    <property type="match status" value="1"/>
</dbReference>
<gene>
    <name evidence="2" type="ORF">OGAPHI_003142</name>
</gene>
<dbReference type="OrthoDB" id="58529at2759"/>
<accession>A0A9P8P831</accession>
<dbReference type="AlphaFoldDB" id="A0A9P8P831"/>
<protein>
    <recommendedName>
        <fullName evidence="1">CASTOR ACT domain-containing protein</fullName>
    </recommendedName>
</protein>
<comment type="caution">
    <text evidence="2">The sequence shown here is derived from an EMBL/GenBank/DDBJ whole genome shotgun (WGS) entry which is preliminary data.</text>
</comment>
<name>A0A9P8P831_9ASCO</name>
<evidence type="ECO:0000259" key="1">
    <source>
        <dbReference type="Pfam" id="PF13840"/>
    </source>
</evidence>
<dbReference type="RefSeq" id="XP_046062305.1">
    <property type="nucleotide sequence ID" value="XM_046204089.1"/>
</dbReference>
<dbReference type="Gene3D" id="3.30.2130.10">
    <property type="entry name" value="VC0802-like"/>
    <property type="match status" value="1"/>
</dbReference>
<sequence length="359" mass="39674">MASSHDIELFRTAVSILTIPRDQFWVFKSGILEILYKLVDKVEGHDESDSESEDEKQLVNSVHSLSIQRNKVGEQDSLDSQDDGLFFHLAFTPEEVTFMSSSALIRKYLAKPLALSKQLQMGATLLDEDFLVLQVLSDGSVIGKKILELTAPLSERKIPIFFISNYLSDIVLIPARHRDDAVDILENGVSSDTSSLEKETFNLFRSSSIKPVLNTAVKLLVTGARPGDLSVVLRRTAEALAKHCTEQTDSKGSFLPYFALTRTPTEDVGLLLPSSESELAKLNYPKAAILGSLQDFFFPLFINLKSLPLDLKGIVAGVASKLLKLGLDEMSYLSLGRSAVVLVPDNFQDTVQHMLEEVN</sequence>
<keyword evidence="3" id="KW-1185">Reference proteome</keyword>
<dbReference type="GO" id="GO:0046394">
    <property type="term" value="P:carboxylic acid biosynthetic process"/>
    <property type="evidence" value="ECO:0007669"/>
    <property type="project" value="UniProtKB-ARBA"/>
</dbReference>
<organism evidence="2 3">
    <name type="scientific">Ogataea philodendri</name>
    <dbReference type="NCBI Taxonomy" id="1378263"/>
    <lineage>
        <taxon>Eukaryota</taxon>
        <taxon>Fungi</taxon>
        <taxon>Dikarya</taxon>
        <taxon>Ascomycota</taxon>
        <taxon>Saccharomycotina</taxon>
        <taxon>Pichiomycetes</taxon>
        <taxon>Pichiales</taxon>
        <taxon>Pichiaceae</taxon>
        <taxon>Ogataea</taxon>
    </lineage>
</organism>
<feature type="domain" description="CASTOR ACT" evidence="1">
    <location>
        <begin position="127"/>
        <end position="187"/>
    </location>
</feature>
<dbReference type="InterPro" id="IPR027795">
    <property type="entry name" value="CASTOR_ACT_dom"/>
</dbReference>
<dbReference type="InterPro" id="IPR051719">
    <property type="entry name" value="CASTOR_mTORC1"/>
</dbReference>
<dbReference type="Pfam" id="PF13840">
    <property type="entry name" value="ACT_7"/>
    <property type="match status" value="1"/>
</dbReference>
<evidence type="ECO:0000313" key="3">
    <source>
        <dbReference type="Proteomes" id="UP000769157"/>
    </source>
</evidence>
<reference evidence="2" key="1">
    <citation type="journal article" date="2021" name="Open Biol.">
        <title>Shared evolutionary footprints suggest mitochondrial oxidative damage underlies multiple complex I losses in fungi.</title>
        <authorList>
            <person name="Schikora-Tamarit M.A."/>
            <person name="Marcet-Houben M."/>
            <person name="Nosek J."/>
            <person name="Gabaldon T."/>
        </authorList>
    </citation>
    <scope>NUCLEOTIDE SEQUENCE</scope>
    <source>
        <strain evidence="2">CBS6075</strain>
    </source>
</reference>
<dbReference type="InterPro" id="IPR045865">
    <property type="entry name" value="ACT-like_dom_sf"/>
</dbReference>
<dbReference type="PANTHER" id="PTHR31131:SF6">
    <property type="entry name" value="CASTOR ACT DOMAIN-CONTAINING PROTEIN"/>
    <property type="match status" value="1"/>
</dbReference>
<dbReference type="PANTHER" id="PTHR31131">
    <property type="entry name" value="CHROMOSOME 1, WHOLE GENOME SHOTGUN SEQUENCE"/>
    <property type="match status" value="1"/>
</dbReference>
<dbReference type="GeneID" id="70235109"/>
<dbReference type="Proteomes" id="UP000769157">
    <property type="component" value="Unassembled WGS sequence"/>
</dbReference>
<proteinExistence type="predicted"/>
<evidence type="ECO:0000313" key="2">
    <source>
        <dbReference type="EMBL" id="KAH3667493.1"/>
    </source>
</evidence>